<dbReference type="GO" id="GO:0031023">
    <property type="term" value="P:microtubule organizing center organization"/>
    <property type="evidence" value="ECO:0007669"/>
    <property type="project" value="TreeGrafter"/>
</dbReference>
<dbReference type="InterPro" id="IPR026206">
    <property type="entry name" value="HAUS3"/>
</dbReference>
<dbReference type="RefSeq" id="XP_013756846.1">
    <property type="nucleotide sequence ID" value="XM_013901392.1"/>
</dbReference>
<protein>
    <submittedName>
        <fullName evidence="1">Uncharacterized protein</fullName>
    </submittedName>
</protein>
<dbReference type="Proteomes" id="UP000054408">
    <property type="component" value="Unassembled WGS sequence"/>
</dbReference>
<dbReference type="PANTHER" id="PTHR19378:SF0">
    <property type="entry name" value="HAUS AUGMIN-LIKE COMPLEX SUBUNIT 3"/>
    <property type="match status" value="1"/>
</dbReference>
<accession>A0A0L0DD91</accession>
<proteinExistence type="predicted"/>
<organism evidence="1 2">
    <name type="scientific">Thecamonas trahens ATCC 50062</name>
    <dbReference type="NCBI Taxonomy" id="461836"/>
    <lineage>
        <taxon>Eukaryota</taxon>
        <taxon>Apusozoa</taxon>
        <taxon>Apusomonadida</taxon>
        <taxon>Apusomonadidae</taxon>
        <taxon>Thecamonas</taxon>
    </lineage>
</organism>
<dbReference type="GO" id="GO:0051225">
    <property type="term" value="P:spindle assembly"/>
    <property type="evidence" value="ECO:0007669"/>
    <property type="project" value="InterPro"/>
</dbReference>
<dbReference type="AlphaFoldDB" id="A0A0L0DD91"/>
<name>A0A0L0DD91_THETB</name>
<dbReference type="PANTHER" id="PTHR19378">
    <property type="entry name" value="GOLGIN- RELATED"/>
    <property type="match status" value="1"/>
</dbReference>
<dbReference type="GO" id="GO:0070652">
    <property type="term" value="C:HAUS complex"/>
    <property type="evidence" value="ECO:0007669"/>
    <property type="project" value="InterPro"/>
</dbReference>
<evidence type="ECO:0000313" key="1">
    <source>
        <dbReference type="EMBL" id="KNC50299.1"/>
    </source>
</evidence>
<dbReference type="GO" id="GO:0072686">
    <property type="term" value="C:mitotic spindle"/>
    <property type="evidence" value="ECO:0007669"/>
    <property type="project" value="TreeGrafter"/>
</dbReference>
<gene>
    <name evidence="1" type="ORF">AMSG_06780</name>
</gene>
<evidence type="ECO:0000313" key="2">
    <source>
        <dbReference type="Proteomes" id="UP000054408"/>
    </source>
</evidence>
<sequence>MFSMLARTERRALALAEMAEARAGANDGQLDATRSRIARLDVASDAAVAAAAGVVDMYAPPGQQLADDAAALLGTGAEASRSGGPLLPQLSLARVLAAEDGFTAALAHTADKVAARHAPPQPEPTAAEVEAAAVAAARYEDDQAELARIREALPVSLSRWAAAAADRATEAARLACLSAGLEGEDAAAPAAKSGVEERELQARILHLEGTVLPQLFRRLAREQAAVLHGNYDAKIARLRVMAEEQDKLAARVADQSSRLEVVRAALLAEELQIRELLEALASHEALLDSAHLRAQDELVSTLRTVPVPRSALYATVAEVVAPGHPHSHDAVVAGARTLRETVAAGAASAAGQWQILDSLRSSLESVGREADAVADAAVAREARAALVELEEEIDVLSDALAQLWGGP</sequence>
<reference evidence="1 2" key="1">
    <citation type="submission" date="2010-05" db="EMBL/GenBank/DDBJ databases">
        <title>The Genome Sequence of Thecamonas trahens ATCC 50062.</title>
        <authorList>
            <consortium name="The Broad Institute Genome Sequencing Platform"/>
            <person name="Russ C."/>
            <person name="Cuomo C."/>
            <person name="Shea T."/>
            <person name="Young S.K."/>
            <person name="Zeng Q."/>
            <person name="Koehrsen M."/>
            <person name="Haas B."/>
            <person name="Borodovsky M."/>
            <person name="Guigo R."/>
            <person name="Alvarado L."/>
            <person name="Berlin A."/>
            <person name="Bochicchio J."/>
            <person name="Borenstein D."/>
            <person name="Chapman S."/>
            <person name="Chen Z."/>
            <person name="Freedman E."/>
            <person name="Gellesch M."/>
            <person name="Goldberg J."/>
            <person name="Griggs A."/>
            <person name="Gujja S."/>
            <person name="Heilman E."/>
            <person name="Heiman D."/>
            <person name="Hepburn T."/>
            <person name="Howarth C."/>
            <person name="Jen D."/>
            <person name="Larson L."/>
            <person name="Mehta T."/>
            <person name="Park D."/>
            <person name="Pearson M."/>
            <person name="Roberts A."/>
            <person name="Saif S."/>
            <person name="Shenoy N."/>
            <person name="Sisk P."/>
            <person name="Stolte C."/>
            <person name="Sykes S."/>
            <person name="Thomson T."/>
            <person name="Walk T."/>
            <person name="White J."/>
            <person name="Yandava C."/>
            <person name="Burger G."/>
            <person name="Gray M.W."/>
            <person name="Holland P.W.H."/>
            <person name="King N."/>
            <person name="Lang F.B.F."/>
            <person name="Roger A.J."/>
            <person name="Ruiz-Trillo I."/>
            <person name="Lander E."/>
            <person name="Nusbaum C."/>
        </authorList>
    </citation>
    <scope>NUCLEOTIDE SEQUENCE [LARGE SCALE GENOMIC DNA]</scope>
    <source>
        <strain evidence="1 2">ATCC 50062</strain>
    </source>
</reference>
<dbReference type="GO" id="GO:0005815">
    <property type="term" value="C:microtubule organizing center"/>
    <property type="evidence" value="ECO:0007669"/>
    <property type="project" value="TreeGrafter"/>
</dbReference>
<dbReference type="EMBL" id="GL349461">
    <property type="protein sequence ID" value="KNC50299.1"/>
    <property type="molecule type" value="Genomic_DNA"/>
</dbReference>
<keyword evidence="2" id="KW-1185">Reference proteome</keyword>
<dbReference type="GeneID" id="25565862"/>